<accession>A0A0F7L6N8</accession>
<evidence type="ECO:0000313" key="1">
    <source>
        <dbReference type="EMBL" id="AKH47550.1"/>
    </source>
</evidence>
<organism evidence="1">
    <name type="scientific">uncultured marine virus</name>
    <dbReference type="NCBI Taxonomy" id="186617"/>
    <lineage>
        <taxon>Viruses</taxon>
        <taxon>environmental samples</taxon>
    </lineage>
</organism>
<name>A0A0F7L6N8_9VIRU</name>
<sequence length="77" mass="8376">MICDQEPLCLEAAQHIHDPALHAILSVREHGSLSQHLQPFLLVEPFDGLSGVLGGVCGVLKPIMGPRNWYPLPPCPD</sequence>
<proteinExistence type="predicted"/>
<reference evidence="1" key="2">
    <citation type="submission" date="2015-03" db="EMBL/GenBank/DDBJ databases">
        <authorList>
            <person name="Chow C.-E.T."/>
            <person name="Winget D.M."/>
            <person name="White R.A.III."/>
            <person name="Hallam S.J."/>
            <person name="Suttle C.A."/>
        </authorList>
    </citation>
    <scope>NUCLEOTIDE SEQUENCE</scope>
    <source>
        <strain evidence="1">Oxic1_1</strain>
    </source>
</reference>
<protein>
    <submittedName>
        <fullName evidence="1">Uncharacterized protein</fullName>
    </submittedName>
</protein>
<dbReference type="EMBL" id="KR029596">
    <property type="protein sequence ID" value="AKH47550.1"/>
    <property type="molecule type" value="Genomic_DNA"/>
</dbReference>
<reference evidence="1" key="1">
    <citation type="journal article" date="2015" name="Front. Microbiol.">
        <title>Combining genomic sequencing methods to explore viral diversity and reveal potential virus-host interactions.</title>
        <authorList>
            <person name="Chow C.E."/>
            <person name="Winget D.M."/>
            <person name="White R.A.III."/>
            <person name="Hallam S.J."/>
            <person name="Suttle C.A."/>
        </authorList>
    </citation>
    <scope>NUCLEOTIDE SEQUENCE</scope>
    <source>
        <strain evidence="1">Oxic1_1</strain>
    </source>
</reference>